<evidence type="ECO:0000256" key="2">
    <source>
        <dbReference type="SAM" id="Coils"/>
    </source>
</evidence>
<accession>A0A8J6QKV8</accession>
<dbReference type="PANTHER" id="PTHR30469:SF16">
    <property type="entry name" value="HAE1 FAMILY EFFLUX PUMP MFP COMPONENT"/>
    <property type="match status" value="1"/>
</dbReference>
<dbReference type="InterPro" id="IPR058637">
    <property type="entry name" value="YknX-like_C"/>
</dbReference>
<dbReference type="Pfam" id="PF25954">
    <property type="entry name" value="Beta-barrel_RND_2"/>
    <property type="match status" value="1"/>
</dbReference>
<dbReference type="InterPro" id="IPR058792">
    <property type="entry name" value="Beta-barrel_RND_2"/>
</dbReference>
<feature type="domain" description="CusB-like beta-barrel" evidence="4">
    <location>
        <begin position="195"/>
        <end position="267"/>
    </location>
</feature>
<proteinExistence type="inferred from homology"/>
<dbReference type="EMBL" id="JACXAF010000015">
    <property type="protein sequence ID" value="MBD1390191.1"/>
    <property type="molecule type" value="Genomic_DNA"/>
</dbReference>
<gene>
    <name evidence="6" type="ORF">IC617_12185</name>
</gene>
<dbReference type="FunFam" id="2.40.30.170:FF:000010">
    <property type="entry name" value="Efflux RND transporter periplasmic adaptor subunit"/>
    <property type="match status" value="1"/>
</dbReference>
<protein>
    <submittedName>
        <fullName evidence="6">Efflux RND transporter periplasmic adaptor subunit</fullName>
    </submittedName>
</protein>
<organism evidence="6 7">
    <name type="scientific">Neiella litorisoli</name>
    <dbReference type="NCBI Taxonomy" id="2771431"/>
    <lineage>
        <taxon>Bacteria</taxon>
        <taxon>Pseudomonadati</taxon>
        <taxon>Pseudomonadota</taxon>
        <taxon>Gammaproteobacteria</taxon>
        <taxon>Alteromonadales</taxon>
        <taxon>Echinimonadaceae</taxon>
        <taxon>Neiella</taxon>
    </lineage>
</organism>
<comment type="similarity">
    <text evidence="1">Belongs to the membrane fusion protein (MFP) (TC 8.A.1) family.</text>
</comment>
<dbReference type="AlphaFoldDB" id="A0A8J6QKV8"/>
<evidence type="ECO:0000256" key="1">
    <source>
        <dbReference type="ARBA" id="ARBA00009477"/>
    </source>
</evidence>
<dbReference type="SUPFAM" id="SSF111369">
    <property type="entry name" value="HlyD-like secretion proteins"/>
    <property type="match status" value="1"/>
</dbReference>
<dbReference type="Pfam" id="PF25989">
    <property type="entry name" value="YknX_C"/>
    <property type="match status" value="1"/>
</dbReference>
<dbReference type="Gene3D" id="1.10.287.470">
    <property type="entry name" value="Helix hairpin bin"/>
    <property type="match status" value="1"/>
</dbReference>
<dbReference type="NCBIfam" id="TIGR01730">
    <property type="entry name" value="RND_mfp"/>
    <property type="match status" value="1"/>
</dbReference>
<evidence type="ECO:0000313" key="6">
    <source>
        <dbReference type="EMBL" id="MBD1390191.1"/>
    </source>
</evidence>
<dbReference type="Gene3D" id="2.40.30.170">
    <property type="match status" value="1"/>
</dbReference>
<evidence type="ECO:0000259" key="4">
    <source>
        <dbReference type="Pfam" id="PF25954"/>
    </source>
</evidence>
<name>A0A8J6QKV8_9GAMM</name>
<dbReference type="GO" id="GO:1990281">
    <property type="term" value="C:efflux pump complex"/>
    <property type="evidence" value="ECO:0007669"/>
    <property type="project" value="TreeGrafter"/>
</dbReference>
<feature type="coiled-coil region" evidence="2">
    <location>
        <begin position="102"/>
        <end position="153"/>
    </location>
</feature>
<dbReference type="Gene3D" id="2.40.420.20">
    <property type="match status" value="1"/>
</dbReference>
<evidence type="ECO:0000259" key="5">
    <source>
        <dbReference type="Pfam" id="PF25989"/>
    </source>
</evidence>
<dbReference type="InterPro" id="IPR058625">
    <property type="entry name" value="MdtA-like_BSH"/>
</dbReference>
<keyword evidence="2" id="KW-0175">Coiled coil</keyword>
<dbReference type="RefSeq" id="WP_191145262.1">
    <property type="nucleotide sequence ID" value="NZ_JACXAF010000015.1"/>
</dbReference>
<dbReference type="Proteomes" id="UP000638014">
    <property type="component" value="Unassembled WGS sequence"/>
</dbReference>
<dbReference type="PANTHER" id="PTHR30469">
    <property type="entry name" value="MULTIDRUG RESISTANCE PROTEIN MDTA"/>
    <property type="match status" value="1"/>
</dbReference>
<dbReference type="Gene3D" id="2.40.50.100">
    <property type="match status" value="1"/>
</dbReference>
<dbReference type="GO" id="GO:0015562">
    <property type="term" value="F:efflux transmembrane transporter activity"/>
    <property type="evidence" value="ECO:0007669"/>
    <property type="project" value="TreeGrafter"/>
</dbReference>
<evidence type="ECO:0000259" key="3">
    <source>
        <dbReference type="Pfam" id="PF25917"/>
    </source>
</evidence>
<feature type="domain" description="Multidrug resistance protein MdtA-like barrel-sandwich hybrid" evidence="3">
    <location>
        <begin position="63"/>
        <end position="182"/>
    </location>
</feature>
<keyword evidence="7" id="KW-1185">Reference proteome</keyword>
<evidence type="ECO:0000313" key="7">
    <source>
        <dbReference type="Proteomes" id="UP000638014"/>
    </source>
</evidence>
<sequence length="352" mass="38825">MKRIVVALIIIAVAGAVYWRYQQNAQVENRQRPTASVVVAPLTSMIMEDRFEALGTLQANSNIEVTANTTDKVVEVRFTDGQQVKEGQVLVRLQSGEQQAQLQAAKVYLAEQQREYKRIEDLVRQRTVASSELDRLQSLIDVGEARVAEAQSNLDDRIITAPFAGQLGFRQVSNGALVTPGTVITTLDDISIVKLDFQIPERFLTAVQPGTSIAATSAAYPGRAFEGEVSSLATRIDPVTRAVDVRALIDNQDSALRPGMLLRVQVIRARNQVLALPEQALLMLQDKHFVYVVDDSNTVSQKQVEIGMRQDGMVEIISGIEANENVVIEGRLKVRIGSKVMIQTEDWRGDAS</sequence>
<feature type="domain" description="YknX-like C-terminal permuted SH3-like" evidence="5">
    <location>
        <begin position="273"/>
        <end position="341"/>
    </location>
</feature>
<dbReference type="InterPro" id="IPR006143">
    <property type="entry name" value="RND_pump_MFP"/>
</dbReference>
<comment type="caution">
    <text evidence="6">The sequence shown here is derived from an EMBL/GenBank/DDBJ whole genome shotgun (WGS) entry which is preliminary data.</text>
</comment>
<reference evidence="6" key="1">
    <citation type="submission" date="2020-09" db="EMBL/GenBank/DDBJ databases">
        <title>A novel bacterium of genus Neiella, isolated from South China Sea.</title>
        <authorList>
            <person name="Huang H."/>
            <person name="Mo K."/>
            <person name="Hu Y."/>
        </authorList>
    </citation>
    <scope>NUCLEOTIDE SEQUENCE</scope>
    <source>
        <strain evidence="6">HB171785</strain>
    </source>
</reference>
<dbReference type="Pfam" id="PF25917">
    <property type="entry name" value="BSH_RND"/>
    <property type="match status" value="1"/>
</dbReference>